<feature type="transmembrane region" description="Helical" evidence="8">
    <location>
        <begin position="132"/>
        <end position="150"/>
    </location>
</feature>
<dbReference type="Gene3D" id="1.10.3470.10">
    <property type="entry name" value="ABC transporter involved in vitamin B12 uptake, BtuC"/>
    <property type="match status" value="1"/>
</dbReference>
<dbReference type="GO" id="GO:0005886">
    <property type="term" value="C:plasma membrane"/>
    <property type="evidence" value="ECO:0007669"/>
    <property type="project" value="UniProtKB-SubCell"/>
</dbReference>
<keyword evidence="3" id="KW-0813">Transport</keyword>
<evidence type="ECO:0000313" key="10">
    <source>
        <dbReference type="Proteomes" id="UP000077405"/>
    </source>
</evidence>
<dbReference type="SUPFAM" id="SSF81345">
    <property type="entry name" value="ABC transporter involved in vitamin B12 uptake, BtuC"/>
    <property type="match status" value="1"/>
</dbReference>
<feature type="transmembrane region" description="Helical" evidence="8">
    <location>
        <begin position="290"/>
        <end position="308"/>
    </location>
</feature>
<dbReference type="InterPro" id="IPR000522">
    <property type="entry name" value="ABC_transptr_permease_BtuC"/>
</dbReference>
<evidence type="ECO:0000256" key="3">
    <source>
        <dbReference type="ARBA" id="ARBA00022448"/>
    </source>
</evidence>
<dbReference type="OrthoDB" id="9811975at2"/>
<protein>
    <submittedName>
        <fullName evidence="9">ABC transporter permease</fullName>
    </submittedName>
</protein>
<dbReference type="PANTHER" id="PTHR30472:SF67">
    <property type="entry name" value="PERMEASE OF ABC TRANSPORTER-RELATED"/>
    <property type="match status" value="1"/>
</dbReference>
<comment type="similarity">
    <text evidence="2">Belongs to the binding-protein-dependent transport system permease family. FecCD subfamily.</text>
</comment>
<geneLocation type="plasmid" evidence="9 10">
    <name>pYZ2</name>
</geneLocation>
<dbReference type="KEGG" id="ahu:A6A40_19665"/>
<feature type="transmembrane region" description="Helical" evidence="8">
    <location>
        <begin position="12"/>
        <end position="35"/>
    </location>
</feature>
<accession>A0A2R4VS92</accession>
<evidence type="ECO:0000256" key="8">
    <source>
        <dbReference type="SAM" id="Phobius"/>
    </source>
</evidence>
<feature type="transmembrane region" description="Helical" evidence="8">
    <location>
        <begin position="320"/>
        <end position="340"/>
    </location>
</feature>
<dbReference type="Pfam" id="PF01032">
    <property type="entry name" value="FecCD"/>
    <property type="match status" value="1"/>
</dbReference>
<feature type="transmembrane region" description="Helical" evidence="8">
    <location>
        <begin position="208"/>
        <end position="229"/>
    </location>
</feature>
<evidence type="ECO:0000313" key="9">
    <source>
        <dbReference type="EMBL" id="AWB07271.1"/>
    </source>
</evidence>
<sequence length="346" mass="35517">MTGMGQSFGRLTVMGGMLLASLAAIALVIAVSVGIGDLPIPLSTTFHAVTNRLGWTSVELSRIHETVIWDYRLSRALVAAFCGAGLALSGAIMQSLLRNPLAEPYVLGISAGASTGAVAIVILGVGAGAVSLSMGAFAGAFAAFLFVALLSNGTRGGADRTILAGVAASQLFNAATSYIVTTSGNAQQARDVMFWLLGSFSGARWPEFMLVSIVVSGGLVACLLSARILDAFAFGDESAAALGVDVGRTRILLFALTALMTATIVSMVGSIGFVGLVVPHAARFLVGPMHIRLLPACAIAGAIFMVAADIASRVLIPQQVLPVGVVTALVGVPFFSVILYRFQRAS</sequence>
<dbReference type="FunFam" id="1.10.3470.10:FF:000001">
    <property type="entry name" value="Vitamin B12 ABC transporter permease BtuC"/>
    <property type="match status" value="1"/>
</dbReference>
<evidence type="ECO:0000256" key="5">
    <source>
        <dbReference type="ARBA" id="ARBA00022692"/>
    </source>
</evidence>
<gene>
    <name evidence="9" type="ORF">A6A40_19665</name>
</gene>
<evidence type="ECO:0000256" key="1">
    <source>
        <dbReference type="ARBA" id="ARBA00004651"/>
    </source>
</evidence>
<evidence type="ECO:0000256" key="7">
    <source>
        <dbReference type="ARBA" id="ARBA00023136"/>
    </source>
</evidence>
<reference evidence="9 10" key="1">
    <citation type="submission" date="2018-04" db="EMBL/GenBank/DDBJ databases">
        <title>Complete genome sequence of the nitrogen-fixing bacterium Azospirillum humicireducens type strain SgZ-5.</title>
        <authorList>
            <person name="Yu Z."/>
        </authorList>
    </citation>
    <scope>NUCLEOTIDE SEQUENCE [LARGE SCALE GENOMIC DNA]</scope>
    <source>
        <strain evidence="9 10">SgZ-5</strain>
        <plasmid evidence="9 10">pYZ2</plasmid>
    </source>
</reference>
<dbReference type="CDD" id="cd06550">
    <property type="entry name" value="TM_ABC_iron-siderophores_like"/>
    <property type="match status" value="1"/>
</dbReference>
<evidence type="ECO:0000256" key="6">
    <source>
        <dbReference type="ARBA" id="ARBA00022989"/>
    </source>
</evidence>
<dbReference type="EMBL" id="CP028903">
    <property type="protein sequence ID" value="AWB07271.1"/>
    <property type="molecule type" value="Genomic_DNA"/>
</dbReference>
<name>A0A2R4VS92_9PROT</name>
<keyword evidence="10" id="KW-1185">Reference proteome</keyword>
<keyword evidence="7 8" id="KW-0472">Membrane</keyword>
<keyword evidence="4" id="KW-1003">Cell membrane</keyword>
<feature type="transmembrane region" description="Helical" evidence="8">
    <location>
        <begin position="76"/>
        <end position="93"/>
    </location>
</feature>
<evidence type="ECO:0000256" key="4">
    <source>
        <dbReference type="ARBA" id="ARBA00022475"/>
    </source>
</evidence>
<dbReference type="AlphaFoldDB" id="A0A2R4VS92"/>
<feature type="transmembrane region" description="Helical" evidence="8">
    <location>
        <begin position="105"/>
        <end position="126"/>
    </location>
</feature>
<proteinExistence type="inferred from homology"/>
<organism evidence="9 10">
    <name type="scientific">Azospirillum humicireducens</name>
    <dbReference type="NCBI Taxonomy" id="1226968"/>
    <lineage>
        <taxon>Bacteria</taxon>
        <taxon>Pseudomonadati</taxon>
        <taxon>Pseudomonadota</taxon>
        <taxon>Alphaproteobacteria</taxon>
        <taxon>Rhodospirillales</taxon>
        <taxon>Azospirillaceae</taxon>
        <taxon>Azospirillum</taxon>
    </lineage>
</organism>
<dbReference type="Proteomes" id="UP000077405">
    <property type="component" value="Plasmid pYZ2"/>
</dbReference>
<dbReference type="InterPro" id="IPR037294">
    <property type="entry name" value="ABC_BtuC-like"/>
</dbReference>
<dbReference type="PANTHER" id="PTHR30472">
    <property type="entry name" value="FERRIC ENTEROBACTIN TRANSPORT SYSTEM PERMEASE PROTEIN"/>
    <property type="match status" value="1"/>
</dbReference>
<keyword evidence="9" id="KW-0614">Plasmid</keyword>
<comment type="subcellular location">
    <subcellularLocation>
        <location evidence="1">Cell membrane</location>
        <topology evidence="1">Multi-pass membrane protein</topology>
    </subcellularLocation>
</comment>
<keyword evidence="6 8" id="KW-1133">Transmembrane helix</keyword>
<dbReference type="GO" id="GO:0033214">
    <property type="term" value="P:siderophore-iron import into cell"/>
    <property type="evidence" value="ECO:0007669"/>
    <property type="project" value="TreeGrafter"/>
</dbReference>
<dbReference type="GO" id="GO:0022857">
    <property type="term" value="F:transmembrane transporter activity"/>
    <property type="evidence" value="ECO:0007669"/>
    <property type="project" value="InterPro"/>
</dbReference>
<evidence type="ECO:0000256" key="2">
    <source>
        <dbReference type="ARBA" id="ARBA00007935"/>
    </source>
</evidence>
<feature type="transmembrane region" description="Helical" evidence="8">
    <location>
        <begin position="251"/>
        <end position="278"/>
    </location>
</feature>
<keyword evidence="5 8" id="KW-0812">Transmembrane</keyword>